<proteinExistence type="evidence at transcript level"/>
<evidence type="ECO:0000256" key="1">
    <source>
        <dbReference type="ARBA" id="ARBA00022741"/>
    </source>
</evidence>
<dbReference type="AlphaFoldDB" id="U5EQ99"/>
<dbReference type="InterPro" id="IPR052648">
    <property type="entry name" value="Ser-tRNA(Sec)_kinase"/>
</dbReference>
<name>U5EQ99_9DIPT</name>
<feature type="non-terminal residue" evidence="3">
    <location>
        <position position="1"/>
    </location>
</feature>
<protein>
    <submittedName>
        <fullName evidence="3">Putative nucleotide kinase</fullName>
    </submittedName>
</protein>
<keyword evidence="3" id="KW-0418">Kinase</keyword>
<keyword evidence="3" id="KW-0808">Transferase</keyword>
<accession>U5EQ99</accession>
<dbReference type="GO" id="GO:0005524">
    <property type="term" value="F:ATP binding"/>
    <property type="evidence" value="ECO:0007669"/>
    <property type="project" value="UniProtKB-KW"/>
</dbReference>
<keyword evidence="1" id="KW-0547">Nucleotide-binding</keyword>
<evidence type="ECO:0000313" key="3">
    <source>
        <dbReference type="EMBL" id="JAB56510.1"/>
    </source>
</evidence>
<sequence>NICLNTLIGIPASGKTFFSKFIMNSVKNSNSKHISVIHICYDNLLKINENLTQYLNDEKYFKHQRKNVLKLIQLIINDIFLINDFKNSKEFAFKTFKYTFTVDNIAVNKHIATYLIIIDDNMYLKSMRYEVFQLARKHNIGYYQTYFEIDYNVAIERNKNRNNNIPINIIKSMYEKLEKPSESWEQNTILITDANISFNLIINQLNLCILNPVVHKKNKIKKLPTDQSITHKIDNILRKEITKKIGEHKLMKTDIIRIQELSKKLNEKRIEILKLTKNETIKVENSNVNSLVALLNI</sequence>
<dbReference type="Pfam" id="PF08433">
    <property type="entry name" value="KTI12"/>
    <property type="match status" value="1"/>
</dbReference>
<dbReference type="GO" id="GO:0016301">
    <property type="term" value="F:kinase activity"/>
    <property type="evidence" value="ECO:0007669"/>
    <property type="project" value="UniProtKB-KW"/>
</dbReference>
<organism evidence="3">
    <name type="scientific">Corethrella appendiculata</name>
    <dbReference type="NCBI Taxonomy" id="1370023"/>
    <lineage>
        <taxon>Eukaryota</taxon>
        <taxon>Metazoa</taxon>
        <taxon>Ecdysozoa</taxon>
        <taxon>Arthropoda</taxon>
        <taxon>Hexapoda</taxon>
        <taxon>Insecta</taxon>
        <taxon>Pterygota</taxon>
        <taxon>Neoptera</taxon>
        <taxon>Endopterygota</taxon>
        <taxon>Diptera</taxon>
        <taxon>Nematocera</taxon>
        <taxon>Culicoidea</taxon>
        <taxon>Chaoboridae</taxon>
        <taxon>Corethrella</taxon>
    </lineage>
</organism>
<reference evidence="3" key="1">
    <citation type="journal article" date="2014" name="Insect Biochem. Mol. Biol.">
        <title>An insight into the sialome of the frog biting fly, Corethrella appendiculata.</title>
        <authorList>
            <person name="Ribeiro J.M.C."/>
            <person name="Chagas A.C."/>
            <person name="Pham V.M."/>
            <person name="Lounibos L.P."/>
            <person name="Calvo E."/>
        </authorList>
    </citation>
    <scope>NUCLEOTIDE SEQUENCE</scope>
    <source>
        <tissue evidence="3">Salivary glands</tissue>
    </source>
</reference>
<keyword evidence="2" id="KW-0067">ATP-binding</keyword>
<dbReference type="EMBL" id="GANO01003361">
    <property type="protein sequence ID" value="JAB56510.1"/>
    <property type="molecule type" value="mRNA"/>
</dbReference>
<dbReference type="InterPro" id="IPR013641">
    <property type="entry name" value="KTI12/PSTK"/>
</dbReference>
<dbReference type="InterPro" id="IPR027417">
    <property type="entry name" value="P-loop_NTPase"/>
</dbReference>
<dbReference type="GO" id="GO:0000049">
    <property type="term" value="F:tRNA binding"/>
    <property type="evidence" value="ECO:0007669"/>
    <property type="project" value="TreeGrafter"/>
</dbReference>
<evidence type="ECO:0000256" key="2">
    <source>
        <dbReference type="ARBA" id="ARBA00022840"/>
    </source>
</evidence>
<dbReference type="SUPFAM" id="SSF52540">
    <property type="entry name" value="P-loop containing nucleoside triphosphate hydrolases"/>
    <property type="match status" value="1"/>
</dbReference>
<dbReference type="Gene3D" id="3.40.50.300">
    <property type="entry name" value="P-loop containing nucleotide triphosphate hydrolases"/>
    <property type="match status" value="1"/>
</dbReference>
<dbReference type="PANTHER" id="PTHR20873:SF0">
    <property type="entry name" value="L-SERYL-TRNA(SEC) KINASE"/>
    <property type="match status" value="1"/>
</dbReference>
<dbReference type="PANTHER" id="PTHR20873">
    <property type="entry name" value="L-SERYL-TRNA(SEC) KINASE"/>
    <property type="match status" value="1"/>
</dbReference>